<feature type="compositionally biased region" description="Polar residues" evidence="10">
    <location>
        <begin position="292"/>
        <end position="313"/>
    </location>
</feature>
<evidence type="ECO:0000256" key="4">
    <source>
        <dbReference type="ARBA" id="ARBA00022605"/>
    </source>
</evidence>
<organism evidence="12 13">
    <name type="scientific">Rhizophagus clarus</name>
    <dbReference type="NCBI Taxonomy" id="94130"/>
    <lineage>
        <taxon>Eukaryota</taxon>
        <taxon>Fungi</taxon>
        <taxon>Fungi incertae sedis</taxon>
        <taxon>Mucoromycota</taxon>
        <taxon>Glomeromycotina</taxon>
        <taxon>Glomeromycetes</taxon>
        <taxon>Glomerales</taxon>
        <taxon>Glomeraceae</taxon>
        <taxon>Rhizophagus</taxon>
    </lineage>
</organism>
<evidence type="ECO:0000256" key="5">
    <source>
        <dbReference type="ARBA" id="ARBA00022737"/>
    </source>
</evidence>
<dbReference type="SMART" id="SM00033">
    <property type="entry name" value="CH"/>
    <property type="match status" value="1"/>
</dbReference>
<evidence type="ECO:0000256" key="6">
    <source>
        <dbReference type="ARBA" id="ARBA00022801"/>
    </source>
</evidence>
<name>A0A8H3QD33_9GLOM</name>
<evidence type="ECO:0000259" key="11">
    <source>
        <dbReference type="PROSITE" id="PS50021"/>
    </source>
</evidence>
<accession>A0A8H3QD33</accession>
<dbReference type="Gene3D" id="1.10.418.10">
    <property type="entry name" value="Calponin-like domain"/>
    <property type="match status" value="2"/>
</dbReference>
<feature type="compositionally biased region" description="Low complexity" evidence="10">
    <location>
        <begin position="320"/>
        <end position="329"/>
    </location>
</feature>
<protein>
    <recommendedName>
        <fullName evidence="3">histidinol-phosphatase</fullName>
        <ecNumber evidence="3">3.1.3.15</ecNumber>
    </recommendedName>
</protein>
<dbReference type="EC" id="3.1.3.15" evidence="3"/>
<dbReference type="InterPro" id="IPR004013">
    <property type="entry name" value="PHP_dom"/>
</dbReference>
<evidence type="ECO:0000256" key="2">
    <source>
        <dbReference type="ARBA" id="ARBA00009152"/>
    </source>
</evidence>
<dbReference type="Pfam" id="PF02811">
    <property type="entry name" value="PHP"/>
    <property type="match status" value="1"/>
</dbReference>
<gene>
    <name evidence="12" type="ORF">RCL2_000276100</name>
</gene>
<dbReference type="InterPro" id="IPR016195">
    <property type="entry name" value="Pol/histidinol_Pase-like"/>
</dbReference>
<dbReference type="InterPro" id="IPR010140">
    <property type="entry name" value="Histidinol_P_phosphatase_HisJ"/>
</dbReference>
<evidence type="ECO:0000256" key="8">
    <source>
        <dbReference type="ARBA" id="ARBA00023203"/>
    </source>
</evidence>
<sequence length="1014" mass="117565">MNKPLKPTIPKRRNSLKKQWDKTTKVVNVKQKIHSNVADKYTELQIATFTKWVNIQLRTIEEVIDESVQFSPTTNTFPFNKAKKKIPEIKAIDKDFRDGKKLIELLELFYENDIEELPKPERGNTRVHYIQNVNKVLEFLQKKLDDNGLTALKAIGPVDIVDGNVKLTLGLIWLMISKFHQMISNVFEVTEEELNQVEERFKESELVTHIEDKNGNKIIFPPKNFLNTTFEEFQSKFRSHFVESSSSDNNSILDSPTIFEEEPEELLIEEDKSIENQSTENESTESKEQSSDNQLTKNKSTESNIIKPTPRNNSVRKRILSNSNNRLSLPPNYNDSYGEGKRNFNPNSPTRFRTLRLKSSTSSPANSSSGLLFWINMQLIDYASILPSTCYPIEDFIGMNDGIILSALIHHLNMEWIDDFDLLIKDEEGKSENDKEIRIKERLTKCFNILNDRLNITQPKALISMLIEKDYSDKERLKRTGLAWSVYISEIFLSITNARNKKKEIKRQSKLILLDENEELTEFKESEETSSNKIEDNTRLRGYLPSFRDNNSTPPLKRNSMATSNLPPLPPWSPKVSLISAVWDWTLSWMTNNDDSDYDSDDYDKNGKLKEREMRTISRGSLTSKSKQNNWDIKNINEWKNNEKKSDDDSPLQLLANTHQPALLSLLIIINVTRSEIVNFDHMESELDAPEPLKCISNLKTMPFSHHSHSGQFCQHATGLLEEIVQEAIKKKFLVYGLSEHCPRYRVEDLYPEESHLQPSDLSKTFEEFVKEARRLQEIYKSQITLLVGLESETITSSSTSEVLDLVEKYSLDYVVGSVHHVHETPIDFDLEMFEIALSKSSSSNKQRIENNPEENLFAEYFDSQYQMLQNIKPMIVGHFDVIRIYRPNFIFSDSIWEKVERNIDCVINYGGLFEINSSGFKVGLPDAYPQRDILQLILKKGGKCTISDDSHGVLRVALHYDRLYNYLKEMNINVLYYLDYNIDDIIKHKKVIVKEMKNVLDHPFWDQFNSSFL</sequence>
<evidence type="ECO:0000256" key="7">
    <source>
        <dbReference type="ARBA" id="ARBA00023102"/>
    </source>
</evidence>
<proteinExistence type="inferred from homology"/>
<evidence type="ECO:0000256" key="3">
    <source>
        <dbReference type="ARBA" id="ARBA00013085"/>
    </source>
</evidence>
<keyword evidence="5" id="KW-0677">Repeat</keyword>
<dbReference type="Proteomes" id="UP000615446">
    <property type="component" value="Unassembled WGS sequence"/>
</dbReference>
<dbReference type="EMBL" id="BLAL01000016">
    <property type="protein sequence ID" value="GES75318.1"/>
    <property type="molecule type" value="Genomic_DNA"/>
</dbReference>
<dbReference type="PROSITE" id="PS50021">
    <property type="entry name" value="CH"/>
    <property type="match status" value="1"/>
</dbReference>
<keyword evidence="4" id="KW-0028">Amino-acid biosynthesis</keyword>
<feature type="region of interest" description="Disordered" evidence="10">
    <location>
        <begin position="274"/>
        <end position="351"/>
    </location>
</feature>
<dbReference type="GO" id="GO:0004401">
    <property type="term" value="F:histidinol-phosphatase activity"/>
    <property type="evidence" value="ECO:0007669"/>
    <property type="project" value="UniProtKB-EC"/>
</dbReference>
<dbReference type="PANTHER" id="PTHR21039:SF0">
    <property type="entry name" value="HISTIDINOL-PHOSPHATASE"/>
    <property type="match status" value="1"/>
</dbReference>
<dbReference type="Pfam" id="PF00307">
    <property type="entry name" value="CH"/>
    <property type="match status" value="1"/>
</dbReference>
<dbReference type="GO" id="GO:0000105">
    <property type="term" value="P:L-histidine biosynthetic process"/>
    <property type="evidence" value="ECO:0007669"/>
    <property type="project" value="UniProtKB-UniPathway"/>
</dbReference>
<comment type="caution">
    <text evidence="12">The sequence shown here is derived from an EMBL/GenBank/DDBJ whole genome shotgun (WGS) entry which is preliminary data.</text>
</comment>
<feature type="compositionally biased region" description="Polar residues" evidence="10">
    <location>
        <begin position="548"/>
        <end position="565"/>
    </location>
</feature>
<feature type="region of interest" description="Disordered" evidence="10">
    <location>
        <begin position="543"/>
        <end position="565"/>
    </location>
</feature>
<dbReference type="SUPFAM" id="SSF47576">
    <property type="entry name" value="Calponin-homology domain, CH-domain"/>
    <property type="match status" value="1"/>
</dbReference>
<dbReference type="NCBIfam" id="TIGR01856">
    <property type="entry name" value="hisJ_fam"/>
    <property type="match status" value="1"/>
</dbReference>
<keyword evidence="6" id="KW-0378">Hydrolase</keyword>
<dbReference type="OrthoDB" id="5957391at2759"/>
<keyword evidence="7" id="KW-0368">Histidine biosynthesis</keyword>
<dbReference type="CDD" id="cd12110">
    <property type="entry name" value="PHP_HisPPase_Hisj_like"/>
    <property type="match status" value="1"/>
</dbReference>
<keyword evidence="8" id="KW-0009">Actin-binding</keyword>
<dbReference type="AlphaFoldDB" id="A0A8H3QD33"/>
<evidence type="ECO:0000256" key="9">
    <source>
        <dbReference type="ARBA" id="ARBA00049158"/>
    </source>
</evidence>
<comment type="similarity">
    <text evidence="2">Belongs to the PHP hydrolase family. HisK subfamily.</text>
</comment>
<comment type="catalytic activity">
    <reaction evidence="9">
        <text>L-histidinol phosphate + H2O = L-histidinol + phosphate</text>
        <dbReference type="Rhea" id="RHEA:14465"/>
        <dbReference type="ChEBI" id="CHEBI:15377"/>
        <dbReference type="ChEBI" id="CHEBI:43474"/>
        <dbReference type="ChEBI" id="CHEBI:57699"/>
        <dbReference type="ChEBI" id="CHEBI:57980"/>
        <dbReference type="EC" id="3.1.3.15"/>
    </reaction>
</comment>
<feature type="domain" description="Calponin-homology (CH)" evidence="11">
    <location>
        <begin position="43"/>
        <end position="180"/>
    </location>
</feature>
<dbReference type="SUPFAM" id="SSF89550">
    <property type="entry name" value="PHP domain-like"/>
    <property type="match status" value="1"/>
</dbReference>
<evidence type="ECO:0000313" key="12">
    <source>
        <dbReference type="EMBL" id="GES75318.1"/>
    </source>
</evidence>
<reference evidence="12" key="1">
    <citation type="submission" date="2019-10" db="EMBL/GenBank/DDBJ databases">
        <title>Conservation and host-specific expression of non-tandemly repeated heterogenous ribosome RNA gene in arbuscular mycorrhizal fungi.</title>
        <authorList>
            <person name="Maeda T."/>
            <person name="Kobayashi Y."/>
            <person name="Nakagawa T."/>
            <person name="Ezawa T."/>
            <person name="Yamaguchi K."/>
            <person name="Bino T."/>
            <person name="Nishimoto Y."/>
            <person name="Shigenobu S."/>
            <person name="Kawaguchi M."/>
        </authorList>
    </citation>
    <scope>NUCLEOTIDE SEQUENCE</scope>
    <source>
        <strain evidence="12">HR1</strain>
    </source>
</reference>
<dbReference type="PROSITE" id="PS00019">
    <property type="entry name" value="ACTININ_1"/>
    <property type="match status" value="1"/>
</dbReference>
<dbReference type="InterPro" id="IPR001589">
    <property type="entry name" value="Actinin_actin-bd_CS"/>
</dbReference>
<evidence type="ECO:0000256" key="10">
    <source>
        <dbReference type="SAM" id="MobiDB-lite"/>
    </source>
</evidence>
<dbReference type="PANTHER" id="PTHR21039">
    <property type="entry name" value="HISTIDINOL PHOSPHATASE-RELATED"/>
    <property type="match status" value="1"/>
</dbReference>
<dbReference type="InterPro" id="IPR001715">
    <property type="entry name" value="CH_dom"/>
</dbReference>
<dbReference type="InterPro" id="IPR036872">
    <property type="entry name" value="CH_dom_sf"/>
</dbReference>
<evidence type="ECO:0000256" key="1">
    <source>
        <dbReference type="ARBA" id="ARBA00004970"/>
    </source>
</evidence>
<dbReference type="GO" id="GO:0003779">
    <property type="term" value="F:actin binding"/>
    <property type="evidence" value="ECO:0007669"/>
    <property type="project" value="UniProtKB-KW"/>
</dbReference>
<evidence type="ECO:0000313" key="13">
    <source>
        <dbReference type="Proteomes" id="UP000615446"/>
    </source>
</evidence>
<dbReference type="UniPathway" id="UPA00031">
    <property type="reaction ID" value="UER00013"/>
</dbReference>
<dbReference type="GO" id="GO:0005737">
    <property type="term" value="C:cytoplasm"/>
    <property type="evidence" value="ECO:0007669"/>
    <property type="project" value="TreeGrafter"/>
</dbReference>
<comment type="pathway">
    <text evidence="1">Amino-acid biosynthesis; L-histidine biosynthesis; L-histidine from 5-phospho-alpha-D-ribose 1-diphosphate: step 8/9.</text>
</comment>
<dbReference type="Gene3D" id="3.20.20.140">
    <property type="entry name" value="Metal-dependent hydrolases"/>
    <property type="match status" value="1"/>
</dbReference>